<evidence type="ECO:0000256" key="3">
    <source>
        <dbReference type="ARBA" id="ARBA00022927"/>
    </source>
</evidence>
<proteinExistence type="inferred from homology"/>
<name>A0A8H3IG72_9LECA</name>
<comment type="similarity">
    <text evidence="1">Belongs to the MOG1 family.</text>
</comment>
<dbReference type="GO" id="GO:0005634">
    <property type="term" value="C:nucleus"/>
    <property type="evidence" value="ECO:0007669"/>
    <property type="project" value="TreeGrafter"/>
</dbReference>
<organism evidence="4 5">
    <name type="scientific">Gomphillus americanus</name>
    <dbReference type="NCBI Taxonomy" id="1940652"/>
    <lineage>
        <taxon>Eukaryota</taxon>
        <taxon>Fungi</taxon>
        <taxon>Dikarya</taxon>
        <taxon>Ascomycota</taxon>
        <taxon>Pezizomycotina</taxon>
        <taxon>Lecanoromycetes</taxon>
        <taxon>OSLEUM clade</taxon>
        <taxon>Ostropomycetidae</taxon>
        <taxon>Ostropales</taxon>
        <taxon>Graphidaceae</taxon>
        <taxon>Gomphilloideae</taxon>
        <taxon>Gomphillus</taxon>
    </lineage>
</organism>
<sequence length="195" mass="21857">MGSMKFVERMLFGGAIFAELPESFFDTRVSSKIREIPDHQEVYLDRDGFSSITFDILERVTETATDEAALLYHLFDIVEATDRVCITNPSLVDLPHCPVSAYRMVASTRPGLNKDGGKDFTILILLLIRLEMQDTDVLISVNLPYRGKQFTADVVDLEISIGSGVVNDSLELGLDMLDTIRRSFQIRDWGLFGDG</sequence>
<dbReference type="GO" id="GO:0005085">
    <property type="term" value="F:guanyl-nucleotide exchange factor activity"/>
    <property type="evidence" value="ECO:0007669"/>
    <property type="project" value="TreeGrafter"/>
</dbReference>
<dbReference type="PANTHER" id="PTHR15837:SF0">
    <property type="entry name" value="RAN GUANINE NUCLEOTIDE RELEASE FACTOR"/>
    <property type="match status" value="1"/>
</dbReference>
<dbReference type="InterPro" id="IPR016123">
    <property type="entry name" value="Mog1/PsbP_a/b/a-sand"/>
</dbReference>
<reference evidence="4" key="1">
    <citation type="submission" date="2021-03" db="EMBL/GenBank/DDBJ databases">
        <authorList>
            <person name="Tagirdzhanova G."/>
        </authorList>
    </citation>
    <scope>NUCLEOTIDE SEQUENCE</scope>
</reference>
<dbReference type="Gene3D" id="3.40.1000.10">
    <property type="entry name" value="Mog1/PsbP, alpha/beta/alpha sandwich"/>
    <property type="match status" value="1"/>
</dbReference>
<dbReference type="Pfam" id="PF04603">
    <property type="entry name" value="Mog1"/>
    <property type="match status" value="1"/>
</dbReference>
<dbReference type="SUPFAM" id="SSF55724">
    <property type="entry name" value="Mog1p/PsbP-like"/>
    <property type="match status" value="1"/>
</dbReference>
<dbReference type="AlphaFoldDB" id="A0A8H3IG72"/>
<evidence type="ECO:0000256" key="2">
    <source>
        <dbReference type="ARBA" id="ARBA00022448"/>
    </source>
</evidence>
<evidence type="ECO:0008006" key="6">
    <source>
        <dbReference type="Google" id="ProtNLM"/>
    </source>
</evidence>
<dbReference type="InterPro" id="IPR007681">
    <property type="entry name" value="Mog1"/>
</dbReference>
<dbReference type="GO" id="GO:0006606">
    <property type="term" value="P:protein import into nucleus"/>
    <property type="evidence" value="ECO:0007669"/>
    <property type="project" value="TreeGrafter"/>
</dbReference>
<evidence type="ECO:0000313" key="5">
    <source>
        <dbReference type="Proteomes" id="UP000664169"/>
    </source>
</evidence>
<evidence type="ECO:0000313" key="4">
    <source>
        <dbReference type="EMBL" id="CAF9917483.1"/>
    </source>
</evidence>
<evidence type="ECO:0000256" key="1">
    <source>
        <dbReference type="ARBA" id="ARBA00010307"/>
    </source>
</evidence>
<accession>A0A8H3IG72</accession>
<dbReference type="GO" id="GO:0031267">
    <property type="term" value="F:small GTPase binding"/>
    <property type="evidence" value="ECO:0007669"/>
    <property type="project" value="TreeGrafter"/>
</dbReference>
<protein>
    <recommendedName>
        <fullName evidence="6">Ran guanine nucleotide release factor</fullName>
    </recommendedName>
</protein>
<comment type="caution">
    <text evidence="4">The sequence shown here is derived from an EMBL/GenBank/DDBJ whole genome shotgun (WGS) entry which is preliminary data.</text>
</comment>
<keyword evidence="2" id="KW-0813">Transport</keyword>
<dbReference type="EMBL" id="CAJPDQ010000012">
    <property type="protein sequence ID" value="CAF9917483.1"/>
    <property type="molecule type" value="Genomic_DNA"/>
</dbReference>
<keyword evidence="5" id="KW-1185">Reference proteome</keyword>
<gene>
    <name evidence="4" type="ORF">GOMPHAMPRED_001278</name>
</gene>
<dbReference type="Proteomes" id="UP000664169">
    <property type="component" value="Unassembled WGS sequence"/>
</dbReference>
<keyword evidence="3" id="KW-0653">Protein transport</keyword>
<dbReference type="OrthoDB" id="10255285at2759"/>
<dbReference type="PANTHER" id="PTHR15837">
    <property type="entry name" value="RAN GUANINE NUCLEOTIDE RELEASE FACTOR"/>
    <property type="match status" value="1"/>
</dbReference>